<dbReference type="PROSITE" id="PS51462">
    <property type="entry name" value="NUDIX"/>
    <property type="match status" value="1"/>
</dbReference>
<dbReference type="Pfam" id="PF00293">
    <property type="entry name" value="NUDIX"/>
    <property type="match status" value="1"/>
</dbReference>
<dbReference type="InterPro" id="IPR015797">
    <property type="entry name" value="NUDIX_hydrolase-like_dom_sf"/>
</dbReference>
<dbReference type="PANTHER" id="PTHR21340:SF0">
    <property type="entry name" value="BIS(5'-NUCLEOSYL)-TETRAPHOSPHATASE [ASYMMETRICAL]"/>
    <property type="match status" value="1"/>
</dbReference>
<evidence type="ECO:0000313" key="5">
    <source>
        <dbReference type="EMBL" id="SMP68694.1"/>
    </source>
</evidence>
<evidence type="ECO:0000313" key="6">
    <source>
        <dbReference type="Proteomes" id="UP001158049"/>
    </source>
</evidence>
<evidence type="ECO:0000256" key="1">
    <source>
        <dbReference type="ARBA" id="ARBA00001946"/>
    </source>
</evidence>
<reference evidence="5 6" key="1">
    <citation type="submission" date="2017-05" db="EMBL/GenBank/DDBJ databases">
        <authorList>
            <person name="Varghese N."/>
            <person name="Submissions S."/>
        </authorList>
    </citation>
    <scope>NUCLEOTIDE SEQUENCE [LARGE SCALE GENOMIC DNA]</scope>
    <source>
        <strain evidence="5 6">DSM 26001</strain>
    </source>
</reference>
<keyword evidence="6" id="KW-1185">Reference proteome</keyword>
<dbReference type="Gene3D" id="3.90.79.10">
    <property type="entry name" value="Nucleoside Triphosphate Pyrophosphohydrolase"/>
    <property type="match status" value="1"/>
</dbReference>
<dbReference type="InterPro" id="IPR020476">
    <property type="entry name" value="Nudix_hydrolase"/>
</dbReference>
<dbReference type="InterPro" id="IPR020084">
    <property type="entry name" value="NUDIX_hydrolase_CS"/>
</dbReference>
<dbReference type="PANTHER" id="PTHR21340">
    <property type="entry name" value="DIADENOSINE 5,5-P1,P4-TETRAPHOSPHATE PYROPHOSPHOHYDROLASE MUTT"/>
    <property type="match status" value="1"/>
</dbReference>
<dbReference type="SUPFAM" id="SSF55811">
    <property type="entry name" value="Nudix"/>
    <property type="match status" value="1"/>
</dbReference>
<dbReference type="RefSeq" id="WP_283443517.1">
    <property type="nucleotide sequence ID" value="NZ_FXUL01000014.1"/>
</dbReference>
<protein>
    <submittedName>
        <fullName evidence="5">NUDIX domain-containing protein</fullName>
    </submittedName>
</protein>
<organism evidence="5 6">
    <name type="scientific">Noviherbaspirillum suwonense</name>
    <dbReference type="NCBI Taxonomy" id="1224511"/>
    <lineage>
        <taxon>Bacteria</taxon>
        <taxon>Pseudomonadati</taxon>
        <taxon>Pseudomonadota</taxon>
        <taxon>Betaproteobacteria</taxon>
        <taxon>Burkholderiales</taxon>
        <taxon>Oxalobacteraceae</taxon>
        <taxon>Noviherbaspirillum</taxon>
    </lineage>
</organism>
<keyword evidence="2 3" id="KW-0378">Hydrolase</keyword>
<dbReference type="Proteomes" id="UP001158049">
    <property type="component" value="Unassembled WGS sequence"/>
</dbReference>
<comment type="cofactor">
    <cofactor evidence="1">
        <name>Mg(2+)</name>
        <dbReference type="ChEBI" id="CHEBI:18420"/>
    </cofactor>
</comment>
<feature type="domain" description="Nudix hydrolase" evidence="4">
    <location>
        <begin position="7"/>
        <end position="145"/>
    </location>
</feature>
<proteinExistence type="inferred from homology"/>
<gene>
    <name evidence="5" type="ORF">SAMN06295970_11445</name>
</gene>
<evidence type="ECO:0000259" key="4">
    <source>
        <dbReference type="PROSITE" id="PS51462"/>
    </source>
</evidence>
<evidence type="ECO:0000256" key="2">
    <source>
        <dbReference type="ARBA" id="ARBA00022801"/>
    </source>
</evidence>
<sequence length="145" mass="16591">MTISSRILPTSCGTLLVNDRRQILLCHVTGTRNWDIPKGMQDPGESTLEAAMRELYEEAGLVFDASAFEDLGNFDYRRDKRLHLYKVRAPAELASLETLKCTSYFPHKYTGVMTPEADGFMWAGRDEVRSLCWPRMAERLLGLDW</sequence>
<dbReference type="EMBL" id="FXUL01000014">
    <property type="protein sequence ID" value="SMP68694.1"/>
    <property type="molecule type" value="Genomic_DNA"/>
</dbReference>
<comment type="similarity">
    <text evidence="3">Belongs to the Nudix hydrolase family.</text>
</comment>
<name>A0ABY1QHF7_9BURK</name>
<accession>A0ABY1QHF7</accession>
<dbReference type="InterPro" id="IPR000086">
    <property type="entry name" value="NUDIX_hydrolase_dom"/>
</dbReference>
<dbReference type="InterPro" id="IPR051325">
    <property type="entry name" value="Nudix_hydrolase_domain"/>
</dbReference>
<evidence type="ECO:0000256" key="3">
    <source>
        <dbReference type="RuleBase" id="RU003476"/>
    </source>
</evidence>
<dbReference type="PRINTS" id="PR00502">
    <property type="entry name" value="NUDIXFAMILY"/>
</dbReference>
<comment type="caution">
    <text evidence="5">The sequence shown here is derived from an EMBL/GenBank/DDBJ whole genome shotgun (WGS) entry which is preliminary data.</text>
</comment>
<dbReference type="PROSITE" id="PS00893">
    <property type="entry name" value="NUDIX_BOX"/>
    <property type="match status" value="1"/>
</dbReference>